<evidence type="ECO:0000256" key="1">
    <source>
        <dbReference type="ARBA" id="ARBA00000956"/>
    </source>
</evidence>
<dbReference type="SUPFAM" id="SSF53448">
    <property type="entry name" value="Nucleotide-diphospho-sugar transferases"/>
    <property type="match status" value="1"/>
</dbReference>
<comment type="function">
    <text evidence="2">This protein plays a role in synthesis of starch. It catalyzes the synthesis of the activated glycosyl donor, ADP-glucose from Glc-1-P and ATP.</text>
</comment>
<evidence type="ECO:0000256" key="10">
    <source>
        <dbReference type="ARBA" id="ARBA00022741"/>
    </source>
</evidence>
<comment type="subunit">
    <text evidence="5">Heterotetramer.</text>
</comment>
<protein>
    <recommendedName>
        <fullName evidence="6">glucose-1-phosphate adenylyltransferase</fullName>
        <ecNumber evidence="6">2.7.7.27</ecNumber>
    </recommendedName>
    <alternativeName>
        <fullName evidence="15">ADP-glucose pyrophosphorylase</fullName>
    </alternativeName>
    <alternativeName>
        <fullName evidence="14">ADP-glucose synthase</fullName>
    </alternativeName>
    <alternativeName>
        <fullName evidence="13">Alpha-D-glucose-1-phosphate adenyl transferase</fullName>
    </alternativeName>
</protein>
<dbReference type="InterPro" id="IPR011831">
    <property type="entry name" value="ADP-Glc_PPase"/>
</dbReference>
<name>A0ABD2YEQ4_9GENT</name>
<comment type="pathway">
    <text evidence="3">Glycan biosynthesis; starch biosynthesis.</text>
</comment>
<gene>
    <name evidence="17" type="ORF">ACH5RR_031263</name>
</gene>
<dbReference type="AlphaFoldDB" id="A0ABD2YEQ4"/>
<organism evidence="17 18">
    <name type="scientific">Cinchona calisaya</name>
    <dbReference type="NCBI Taxonomy" id="153742"/>
    <lineage>
        <taxon>Eukaryota</taxon>
        <taxon>Viridiplantae</taxon>
        <taxon>Streptophyta</taxon>
        <taxon>Embryophyta</taxon>
        <taxon>Tracheophyta</taxon>
        <taxon>Spermatophyta</taxon>
        <taxon>Magnoliopsida</taxon>
        <taxon>eudicotyledons</taxon>
        <taxon>Gunneridae</taxon>
        <taxon>Pentapetalae</taxon>
        <taxon>asterids</taxon>
        <taxon>lamiids</taxon>
        <taxon>Gentianales</taxon>
        <taxon>Rubiaceae</taxon>
        <taxon>Cinchonoideae</taxon>
        <taxon>Cinchoneae</taxon>
        <taxon>Cinchona</taxon>
    </lineage>
</organism>
<evidence type="ECO:0000313" key="17">
    <source>
        <dbReference type="EMBL" id="KAL3505881.1"/>
    </source>
</evidence>
<keyword evidence="9" id="KW-0548">Nucleotidyltransferase</keyword>
<evidence type="ECO:0000313" key="18">
    <source>
        <dbReference type="Proteomes" id="UP001630127"/>
    </source>
</evidence>
<dbReference type="EC" id="2.7.7.27" evidence="6"/>
<keyword evidence="10" id="KW-0547">Nucleotide-binding</keyword>
<dbReference type="GO" id="GO:0019252">
    <property type="term" value="P:starch biosynthetic process"/>
    <property type="evidence" value="ECO:0007669"/>
    <property type="project" value="UniProtKB-KW"/>
</dbReference>
<evidence type="ECO:0000256" key="14">
    <source>
        <dbReference type="ARBA" id="ARBA00030817"/>
    </source>
</evidence>
<keyword evidence="11" id="KW-0067">ATP-binding</keyword>
<dbReference type="Proteomes" id="UP001630127">
    <property type="component" value="Unassembled WGS sequence"/>
</dbReference>
<evidence type="ECO:0000256" key="7">
    <source>
        <dbReference type="ARBA" id="ARBA00022533"/>
    </source>
</evidence>
<keyword evidence="18" id="KW-1185">Reference proteome</keyword>
<keyword evidence="12" id="KW-0750">Starch biosynthesis</keyword>
<dbReference type="GO" id="GO:0005524">
    <property type="term" value="F:ATP binding"/>
    <property type="evidence" value="ECO:0007669"/>
    <property type="project" value="UniProtKB-KW"/>
</dbReference>
<dbReference type="InterPro" id="IPR005836">
    <property type="entry name" value="ADP_Glu_pyroP_CS"/>
</dbReference>
<keyword evidence="8" id="KW-0808">Transferase</keyword>
<dbReference type="EMBL" id="JBJUIK010000013">
    <property type="protein sequence ID" value="KAL3505881.1"/>
    <property type="molecule type" value="Genomic_DNA"/>
</dbReference>
<proteinExistence type="inferred from homology"/>
<comment type="caution">
    <text evidence="17">The sequence shown here is derived from an EMBL/GenBank/DDBJ whole genome shotgun (WGS) entry which is preliminary data.</text>
</comment>
<evidence type="ECO:0000256" key="5">
    <source>
        <dbReference type="ARBA" id="ARBA00011680"/>
    </source>
</evidence>
<evidence type="ECO:0000256" key="3">
    <source>
        <dbReference type="ARBA" id="ARBA00004727"/>
    </source>
</evidence>
<feature type="domain" description="Nucleotidyl transferase" evidence="16">
    <location>
        <begin position="60"/>
        <end position="169"/>
    </location>
</feature>
<evidence type="ECO:0000256" key="12">
    <source>
        <dbReference type="ARBA" id="ARBA00022922"/>
    </source>
</evidence>
<dbReference type="PANTHER" id="PTHR43523:SF12">
    <property type="entry name" value="GLUCOSE-1-PHOSPHATE ADENYLYLTRANSFERASE LARGE SUBUNIT 1, CHLOROPLASTIC-RELATED"/>
    <property type="match status" value="1"/>
</dbReference>
<evidence type="ECO:0000259" key="16">
    <source>
        <dbReference type="Pfam" id="PF00483"/>
    </source>
</evidence>
<evidence type="ECO:0000256" key="4">
    <source>
        <dbReference type="ARBA" id="ARBA00010443"/>
    </source>
</evidence>
<sequence length="227" mass="24831">MTVVADGRIAILAAGQIHGTVALPGKRNWSIVKISNGDLMGEAQSKGPGNGERDPRTVVAIMLGGRAGTSLFPLTKHRANSAVLIGGAYRLIDVPMSNCIKSGINKVYIFTQFNSASLNRHLAKAYNFGNGLDFGDGHIEDQRSKEIEDVLILSGDHLYRMDYLDFVQPNVIKISNNNKYLGTVLGLSRDEAEKKPYIASMGVYVFKKDILLNLLRCISRPPPFIVN</sequence>
<dbReference type="PROSITE" id="PS00810">
    <property type="entry name" value="ADP_GLC_PYROPHOSPH_3"/>
    <property type="match status" value="1"/>
</dbReference>
<comment type="catalytic activity">
    <reaction evidence="1">
        <text>alpha-D-glucose 1-phosphate + ATP + H(+) = ADP-alpha-D-glucose + diphosphate</text>
        <dbReference type="Rhea" id="RHEA:12120"/>
        <dbReference type="ChEBI" id="CHEBI:15378"/>
        <dbReference type="ChEBI" id="CHEBI:30616"/>
        <dbReference type="ChEBI" id="CHEBI:33019"/>
        <dbReference type="ChEBI" id="CHEBI:57498"/>
        <dbReference type="ChEBI" id="CHEBI:58601"/>
        <dbReference type="EC" id="2.7.7.27"/>
    </reaction>
</comment>
<accession>A0ABD2YEQ4</accession>
<dbReference type="Pfam" id="PF00483">
    <property type="entry name" value="NTP_transferase"/>
    <property type="match status" value="1"/>
</dbReference>
<evidence type="ECO:0000256" key="2">
    <source>
        <dbReference type="ARBA" id="ARBA00002231"/>
    </source>
</evidence>
<evidence type="ECO:0000256" key="9">
    <source>
        <dbReference type="ARBA" id="ARBA00022695"/>
    </source>
</evidence>
<evidence type="ECO:0000256" key="8">
    <source>
        <dbReference type="ARBA" id="ARBA00022679"/>
    </source>
</evidence>
<dbReference type="GO" id="GO:0008878">
    <property type="term" value="F:glucose-1-phosphate adenylyltransferase activity"/>
    <property type="evidence" value="ECO:0007669"/>
    <property type="project" value="UniProtKB-EC"/>
</dbReference>
<evidence type="ECO:0000256" key="6">
    <source>
        <dbReference type="ARBA" id="ARBA00012460"/>
    </source>
</evidence>
<dbReference type="PANTHER" id="PTHR43523">
    <property type="entry name" value="GLUCOSE-1-PHOSPHATE ADENYLYLTRANSFERASE-RELATED"/>
    <property type="match status" value="1"/>
</dbReference>
<evidence type="ECO:0000256" key="15">
    <source>
        <dbReference type="ARBA" id="ARBA00032494"/>
    </source>
</evidence>
<keyword evidence="7" id="KW-0021">Allosteric enzyme</keyword>
<dbReference type="Gene3D" id="3.90.550.10">
    <property type="entry name" value="Spore Coat Polysaccharide Biosynthesis Protein SpsA, Chain A"/>
    <property type="match status" value="1"/>
</dbReference>
<dbReference type="InterPro" id="IPR029044">
    <property type="entry name" value="Nucleotide-diphossugar_trans"/>
</dbReference>
<evidence type="ECO:0000256" key="13">
    <source>
        <dbReference type="ARBA" id="ARBA00030645"/>
    </source>
</evidence>
<comment type="similarity">
    <text evidence="4">Belongs to the bacterial/plant glucose-1-phosphate adenylyltransferase family.</text>
</comment>
<evidence type="ECO:0000256" key="11">
    <source>
        <dbReference type="ARBA" id="ARBA00022840"/>
    </source>
</evidence>
<reference evidence="17 18" key="1">
    <citation type="submission" date="2024-11" db="EMBL/GenBank/DDBJ databases">
        <title>A near-complete genome assembly of Cinchona calisaya.</title>
        <authorList>
            <person name="Lian D.C."/>
            <person name="Zhao X.W."/>
            <person name="Wei L."/>
        </authorList>
    </citation>
    <scope>NUCLEOTIDE SEQUENCE [LARGE SCALE GENOMIC DNA]</scope>
    <source>
        <tissue evidence="17">Nenye</tissue>
    </source>
</reference>
<dbReference type="InterPro" id="IPR005835">
    <property type="entry name" value="NTP_transferase_dom"/>
</dbReference>